<keyword evidence="4 6" id="KW-1133">Transmembrane helix</keyword>
<evidence type="ECO:0000313" key="12">
    <source>
        <dbReference type="Proteomes" id="UP000292665"/>
    </source>
</evidence>
<organism evidence="9 11">
    <name type="scientific">[Ruminococcus] torques</name>
    <dbReference type="NCBI Taxonomy" id="33039"/>
    <lineage>
        <taxon>Bacteria</taxon>
        <taxon>Bacillati</taxon>
        <taxon>Bacillota</taxon>
        <taxon>Clostridia</taxon>
        <taxon>Lachnospirales</taxon>
        <taxon>Lachnospiraceae</taxon>
        <taxon>Mediterraneibacter</taxon>
    </lineage>
</organism>
<evidence type="ECO:0000256" key="5">
    <source>
        <dbReference type="ARBA" id="ARBA00023136"/>
    </source>
</evidence>
<evidence type="ECO:0000256" key="3">
    <source>
        <dbReference type="ARBA" id="ARBA00022692"/>
    </source>
</evidence>
<feature type="signal peptide" evidence="7">
    <location>
        <begin position="1"/>
        <end position="22"/>
    </location>
</feature>
<dbReference type="Pfam" id="PF04277">
    <property type="entry name" value="OAD_gamma"/>
    <property type="match status" value="1"/>
</dbReference>
<dbReference type="AlphaFoldDB" id="A0A174CHU6"/>
<evidence type="ECO:0000256" key="7">
    <source>
        <dbReference type="SAM" id="SignalP"/>
    </source>
</evidence>
<protein>
    <submittedName>
        <fullName evidence="10">DUF3887 domain-containing protein</fullName>
    </submittedName>
    <submittedName>
        <fullName evidence="9">Na+-transporting methylmalonyl-CoA/oxaloacetate decarboxylase, gamma subunit</fullName>
    </submittedName>
</protein>
<dbReference type="RefSeq" id="WP_009242698.1">
    <property type="nucleotide sequence ID" value="NZ_AP028249.1"/>
</dbReference>
<evidence type="ECO:0000256" key="2">
    <source>
        <dbReference type="ARBA" id="ARBA00022475"/>
    </source>
</evidence>
<feature type="transmembrane region" description="Helical" evidence="6">
    <location>
        <begin position="162"/>
        <end position="185"/>
    </location>
</feature>
<dbReference type="NCBIfam" id="TIGR01195">
    <property type="entry name" value="oadG_fam"/>
    <property type="match status" value="1"/>
</dbReference>
<dbReference type="GeneID" id="97328754"/>
<evidence type="ECO:0000313" key="11">
    <source>
        <dbReference type="Proteomes" id="UP000095787"/>
    </source>
</evidence>
<proteinExistence type="predicted"/>
<feature type="chain" id="PRO_5044549830" evidence="7">
    <location>
        <begin position="23"/>
        <end position="259"/>
    </location>
</feature>
<evidence type="ECO:0000256" key="6">
    <source>
        <dbReference type="SAM" id="Phobius"/>
    </source>
</evidence>
<keyword evidence="7" id="KW-0732">Signal</keyword>
<dbReference type="EMBL" id="CYZO01000020">
    <property type="protein sequence ID" value="CUO12704.1"/>
    <property type="molecule type" value="Genomic_DNA"/>
</dbReference>
<name>A0A174CHU6_9FIRM</name>
<feature type="domain" description="DUF3887" evidence="8">
    <location>
        <begin position="40"/>
        <end position="142"/>
    </location>
</feature>
<dbReference type="PROSITE" id="PS51257">
    <property type="entry name" value="PROKAR_LIPOPROTEIN"/>
    <property type="match status" value="1"/>
</dbReference>
<dbReference type="Proteomes" id="UP000292665">
    <property type="component" value="Unassembled WGS sequence"/>
</dbReference>
<evidence type="ECO:0000259" key="8">
    <source>
        <dbReference type="Pfam" id="PF13026"/>
    </source>
</evidence>
<evidence type="ECO:0000313" key="10">
    <source>
        <dbReference type="EMBL" id="RYS79031.1"/>
    </source>
</evidence>
<keyword evidence="2" id="KW-1003">Cell membrane</keyword>
<dbReference type="GO" id="GO:0005886">
    <property type="term" value="C:plasma membrane"/>
    <property type="evidence" value="ECO:0007669"/>
    <property type="project" value="UniProtKB-SubCell"/>
</dbReference>
<dbReference type="EMBL" id="RCYR01000018">
    <property type="protein sequence ID" value="RYS79031.1"/>
    <property type="molecule type" value="Genomic_DNA"/>
</dbReference>
<accession>A0A174CHU6</accession>
<reference evidence="9 11" key="1">
    <citation type="submission" date="2015-09" db="EMBL/GenBank/DDBJ databases">
        <authorList>
            <consortium name="Pathogen Informatics"/>
        </authorList>
    </citation>
    <scope>NUCLEOTIDE SEQUENCE [LARGE SCALE GENOMIC DNA]</scope>
    <source>
        <strain evidence="9 11">2789STDY5834841</strain>
    </source>
</reference>
<dbReference type="InterPro" id="IPR024981">
    <property type="entry name" value="DUF3887"/>
</dbReference>
<keyword evidence="3 6" id="KW-0812">Transmembrane</keyword>
<dbReference type="Pfam" id="PF13026">
    <property type="entry name" value="DUF3887"/>
    <property type="match status" value="1"/>
</dbReference>
<comment type="subcellular location">
    <subcellularLocation>
        <location evidence="1">Cell membrane</location>
    </subcellularLocation>
</comment>
<reference evidence="10 12" key="2">
    <citation type="journal article" date="2019" name="Science, e1252229">
        <title>Invertible promoters mediate bacterial phase variation, antibiotic resistance, and host adaptation in the gut.</title>
        <authorList>
            <person name="Jiang X."/>
            <person name="Hall A.B."/>
            <person name="Arthur T.D."/>
            <person name="Plichta D.R."/>
            <person name="Covington C.T."/>
            <person name="Poyet M."/>
            <person name="Crothers J."/>
            <person name="Moses P.L."/>
            <person name="Tolonen A.C."/>
            <person name="Vlamakis H."/>
            <person name="Alm E.J."/>
            <person name="Xavier R.J."/>
        </authorList>
    </citation>
    <scope>NUCLEOTIDE SEQUENCE [LARGE SCALE GENOMIC DNA]</scope>
    <source>
        <strain evidence="10">Aa_0143</strain>
        <strain evidence="12">aa_0143</strain>
    </source>
</reference>
<dbReference type="Proteomes" id="UP000095787">
    <property type="component" value="Unassembled WGS sequence"/>
</dbReference>
<keyword evidence="5 6" id="KW-0472">Membrane</keyword>
<evidence type="ECO:0000256" key="1">
    <source>
        <dbReference type="ARBA" id="ARBA00004236"/>
    </source>
</evidence>
<gene>
    <name evidence="10" type="ORF">EAI93_09525</name>
    <name evidence="9" type="ORF">ERS852456_01683</name>
</gene>
<dbReference type="GO" id="GO:0036376">
    <property type="term" value="P:sodium ion export across plasma membrane"/>
    <property type="evidence" value="ECO:0007669"/>
    <property type="project" value="InterPro"/>
</dbReference>
<evidence type="ECO:0000313" key="9">
    <source>
        <dbReference type="EMBL" id="CUO12704.1"/>
    </source>
</evidence>
<sequence length="259" mass="28375">MKKKISLLGLILILVFSFSGCGKSDDTVEYDQEQLEQYADFIVQNFSMMGEADFQNFSDMSDLELEMTLLQAGVPVTGENFLTMMGAWDAGEQECGEFVGLKDGYTMETTNEGALLTVEGDFAERDGALEFAFDKKGNIESLTIGAHYSTAEILKKAGLNTILGMGTVFVVLIFISFIISLFKFIPALEQKFKKSAKTEIVNEKPTAALKTEMPEVSEDVTEDTELAAVIAAAIAASEGTSADGFIVRSIKRRKSNKWN</sequence>
<evidence type="ECO:0000256" key="4">
    <source>
        <dbReference type="ARBA" id="ARBA00022989"/>
    </source>
</evidence>
<dbReference type="GO" id="GO:0015081">
    <property type="term" value="F:sodium ion transmembrane transporter activity"/>
    <property type="evidence" value="ECO:0007669"/>
    <property type="project" value="InterPro"/>
</dbReference>
<dbReference type="InterPro" id="IPR005899">
    <property type="entry name" value="Na_pump_deCOase"/>
</dbReference>